<dbReference type="InterPro" id="IPR038548">
    <property type="entry name" value="SporV_AA_N_sf"/>
</dbReference>
<evidence type="ECO:0000313" key="2">
    <source>
        <dbReference type="EMBL" id="RAI20024.1"/>
    </source>
</evidence>
<dbReference type="Proteomes" id="UP000249299">
    <property type="component" value="Unassembled WGS sequence"/>
</dbReference>
<sequence>ELILLGHIAQVAGDRRYKEKLERLPIYQVSKADQSMVVLDVMKVIEAVHKSFPDLDVQTVGGSETIVEIQYPKRGLSPVLFIAVWLLL</sequence>
<dbReference type="Pfam" id="PF12164">
    <property type="entry name" value="SporV_AA"/>
    <property type="match status" value="1"/>
</dbReference>
<dbReference type="Gene3D" id="2.60.480.10">
    <property type="entry name" value="eubacterium ventriosum atcc domain"/>
    <property type="match status" value="1"/>
</dbReference>
<dbReference type="RefSeq" id="WP_170138638.1">
    <property type="nucleotide sequence ID" value="NZ_NPEV01000180.1"/>
</dbReference>
<dbReference type="EMBL" id="NPEV01000180">
    <property type="protein sequence ID" value="RAI20024.1"/>
    <property type="molecule type" value="Genomic_DNA"/>
</dbReference>
<feature type="non-terminal residue" evidence="2">
    <location>
        <position position="88"/>
    </location>
</feature>
<accession>A0A327JCG4</accession>
<proteinExistence type="predicted"/>
<name>A0A327JCG4_9HYPH</name>
<evidence type="ECO:0000313" key="3">
    <source>
        <dbReference type="Proteomes" id="UP000249299"/>
    </source>
</evidence>
<reference evidence="2 3" key="1">
    <citation type="submission" date="2017-07" db="EMBL/GenBank/DDBJ databases">
        <title>Draft Genome Sequences of Select Purple Nonsulfur Bacteria.</title>
        <authorList>
            <person name="Lasarre B."/>
            <person name="Mckinlay J.B."/>
        </authorList>
    </citation>
    <scope>NUCLEOTIDE SEQUENCE [LARGE SCALE GENOMIC DNA]</scope>
    <source>
        <strain evidence="2 3">DSM 11290</strain>
    </source>
</reference>
<organism evidence="2 3">
    <name type="scientific">Rhodobium orientis</name>
    <dbReference type="NCBI Taxonomy" id="34017"/>
    <lineage>
        <taxon>Bacteria</taxon>
        <taxon>Pseudomonadati</taxon>
        <taxon>Pseudomonadota</taxon>
        <taxon>Alphaproteobacteria</taxon>
        <taxon>Hyphomicrobiales</taxon>
        <taxon>Rhodobiaceae</taxon>
        <taxon>Rhodobium</taxon>
    </lineage>
</organism>
<keyword evidence="3" id="KW-1185">Reference proteome</keyword>
<feature type="non-terminal residue" evidence="2">
    <location>
        <position position="1"/>
    </location>
</feature>
<dbReference type="InterPro" id="IPR021997">
    <property type="entry name" value="SporV_AA"/>
</dbReference>
<gene>
    <name evidence="2" type="ORF">CH339_23770</name>
</gene>
<feature type="domain" description="Stage V sporulation protein AA" evidence="1">
    <location>
        <begin position="3"/>
        <end position="72"/>
    </location>
</feature>
<dbReference type="AlphaFoldDB" id="A0A327JCG4"/>
<protein>
    <submittedName>
        <fullName evidence="2">Stage V sporulation protein AA</fullName>
    </submittedName>
</protein>
<comment type="caution">
    <text evidence="2">The sequence shown here is derived from an EMBL/GenBank/DDBJ whole genome shotgun (WGS) entry which is preliminary data.</text>
</comment>
<evidence type="ECO:0000259" key="1">
    <source>
        <dbReference type="Pfam" id="PF12164"/>
    </source>
</evidence>